<name>A0A9W6RGP0_9ACTN</name>
<proteinExistence type="inferred from homology"/>
<organism evidence="6 7">
    <name type="scientific">Actinoallomurus iriomotensis</name>
    <dbReference type="NCBI Taxonomy" id="478107"/>
    <lineage>
        <taxon>Bacteria</taxon>
        <taxon>Bacillati</taxon>
        <taxon>Actinomycetota</taxon>
        <taxon>Actinomycetes</taxon>
        <taxon>Streptosporangiales</taxon>
        <taxon>Thermomonosporaceae</taxon>
        <taxon>Actinoallomurus</taxon>
    </lineage>
</organism>
<keyword evidence="2 4" id="KW-0378">Hydrolase</keyword>
<dbReference type="InterPro" id="IPR006311">
    <property type="entry name" value="TAT_signal"/>
</dbReference>
<evidence type="ECO:0000256" key="3">
    <source>
        <dbReference type="ARBA" id="ARBA00023295"/>
    </source>
</evidence>
<protein>
    <submittedName>
        <fullName evidence="6">Glycoside hydrolase</fullName>
    </submittedName>
</protein>
<dbReference type="InterPro" id="IPR012334">
    <property type="entry name" value="Pectin_lyas_fold"/>
</dbReference>
<keyword evidence="5" id="KW-0732">Signal</keyword>
<dbReference type="Proteomes" id="UP001165135">
    <property type="component" value="Unassembled WGS sequence"/>
</dbReference>
<dbReference type="PANTHER" id="PTHR31339:SF9">
    <property type="entry name" value="PLASMIN AND FIBRONECTIN-BINDING PROTEIN A"/>
    <property type="match status" value="1"/>
</dbReference>
<dbReference type="EMBL" id="BSTJ01000002">
    <property type="protein sequence ID" value="GLY73722.1"/>
    <property type="molecule type" value="Genomic_DNA"/>
</dbReference>
<dbReference type="Pfam" id="PF00295">
    <property type="entry name" value="Glyco_hydro_28"/>
    <property type="match status" value="1"/>
</dbReference>
<dbReference type="SUPFAM" id="SSF51126">
    <property type="entry name" value="Pectin lyase-like"/>
    <property type="match status" value="1"/>
</dbReference>
<comment type="caution">
    <text evidence="6">The sequence shown here is derived from an EMBL/GenBank/DDBJ whole genome shotgun (WGS) entry which is preliminary data.</text>
</comment>
<dbReference type="Gene3D" id="2.160.20.10">
    <property type="entry name" value="Single-stranded right-handed beta-helix, Pectin lyase-like"/>
    <property type="match status" value="1"/>
</dbReference>
<dbReference type="InterPro" id="IPR051801">
    <property type="entry name" value="GH28_Enzymes"/>
</dbReference>
<evidence type="ECO:0000313" key="6">
    <source>
        <dbReference type="EMBL" id="GLY73722.1"/>
    </source>
</evidence>
<evidence type="ECO:0000256" key="5">
    <source>
        <dbReference type="SAM" id="SignalP"/>
    </source>
</evidence>
<dbReference type="AlphaFoldDB" id="A0A9W6RGP0"/>
<dbReference type="RefSeq" id="WP_285619214.1">
    <property type="nucleotide sequence ID" value="NZ_BSTJ01000002.1"/>
</dbReference>
<gene>
    <name evidence="6" type="ORF">Airi01_019890</name>
</gene>
<sequence>MTSHDWSRRTVLGTAGGLFLAGAAVAVSGPAGAATTGGHGRPGWGYAEGIARRVRPPRFPDRRFPVTSYGAVGDGRTACTEAFDRAVKACNAAGGGHVIVPAGTYATGPIHLLDNVDLHLEKGARITFSTNPADFLPVVYSRWQGIECYNYSSLIYAYGRKNIAVTGSGTLDGQAGYDNWWSWNGDDAADAAWATLQKMAADGVPVRQRVFGAGSDLRPNFIQFYRCRNVLIDGVTIVDSPMWEIHPVLSENVTVQNVTVVSKGPNNDGCDPESCRSEVIRGCSFDVGDDCIAIKSGRDADGRRVGVPCSDVLIEDTEMINRYGAIAIGSETSGGVANVYVRNCRMGGSDLHYGLYVKTNSVRGGLIENIYLRGIAVSGINHEFISMNLNHGEGDTGDHDPIVRNVEVRDLTCDKARAVASMVGYERDPITNVRLRDCAFSEIQQDSQIQYVEGLSIRDVLVNGEPMTR</sequence>
<dbReference type="GO" id="GO:0005975">
    <property type="term" value="P:carbohydrate metabolic process"/>
    <property type="evidence" value="ECO:0007669"/>
    <property type="project" value="InterPro"/>
</dbReference>
<evidence type="ECO:0000313" key="7">
    <source>
        <dbReference type="Proteomes" id="UP001165135"/>
    </source>
</evidence>
<reference evidence="6" key="1">
    <citation type="submission" date="2023-03" db="EMBL/GenBank/DDBJ databases">
        <title>Actinoallomurus iriomotensis NBRC 103681.</title>
        <authorList>
            <person name="Ichikawa N."/>
            <person name="Sato H."/>
            <person name="Tonouchi N."/>
        </authorList>
    </citation>
    <scope>NUCLEOTIDE SEQUENCE</scope>
    <source>
        <strain evidence="6">NBRC 103681</strain>
    </source>
</reference>
<dbReference type="PANTHER" id="PTHR31339">
    <property type="entry name" value="PECTIN LYASE-RELATED"/>
    <property type="match status" value="1"/>
</dbReference>
<accession>A0A9W6RGP0</accession>
<feature type="signal peptide" evidence="5">
    <location>
        <begin position="1"/>
        <end position="33"/>
    </location>
</feature>
<dbReference type="GO" id="GO:0004650">
    <property type="term" value="F:polygalacturonase activity"/>
    <property type="evidence" value="ECO:0007669"/>
    <property type="project" value="InterPro"/>
</dbReference>
<dbReference type="InterPro" id="IPR000743">
    <property type="entry name" value="Glyco_hydro_28"/>
</dbReference>
<evidence type="ECO:0000256" key="2">
    <source>
        <dbReference type="ARBA" id="ARBA00022801"/>
    </source>
</evidence>
<evidence type="ECO:0000256" key="4">
    <source>
        <dbReference type="RuleBase" id="RU361169"/>
    </source>
</evidence>
<feature type="chain" id="PRO_5040974602" evidence="5">
    <location>
        <begin position="34"/>
        <end position="469"/>
    </location>
</feature>
<comment type="similarity">
    <text evidence="1 4">Belongs to the glycosyl hydrolase 28 family.</text>
</comment>
<evidence type="ECO:0000256" key="1">
    <source>
        <dbReference type="ARBA" id="ARBA00008834"/>
    </source>
</evidence>
<dbReference type="PROSITE" id="PS51318">
    <property type="entry name" value="TAT"/>
    <property type="match status" value="1"/>
</dbReference>
<keyword evidence="3 4" id="KW-0326">Glycosidase</keyword>
<dbReference type="InterPro" id="IPR011050">
    <property type="entry name" value="Pectin_lyase_fold/virulence"/>
</dbReference>